<evidence type="ECO:0000256" key="3">
    <source>
        <dbReference type="ARBA" id="ARBA00022722"/>
    </source>
</evidence>
<dbReference type="SUPFAM" id="SSF55895">
    <property type="entry name" value="Ribonuclease Rh-like"/>
    <property type="match status" value="1"/>
</dbReference>
<dbReference type="CDD" id="cd01061">
    <property type="entry name" value="RNase_T2_euk"/>
    <property type="match status" value="1"/>
</dbReference>
<evidence type="ECO:0000256" key="4">
    <source>
        <dbReference type="ARBA" id="ARBA00022759"/>
    </source>
</evidence>
<dbReference type="InterPro" id="IPR001568">
    <property type="entry name" value="RNase_T2-like"/>
</dbReference>
<protein>
    <recommendedName>
        <fullName evidence="2">ribonuclease T2</fullName>
        <ecNumber evidence="2">4.6.1.19</ecNumber>
    </recommendedName>
</protein>
<dbReference type="PANTHER" id="PTHR11240:SF22">
    <property type="entry name" value="RIBONUCLEASE T2"/>
    <property type="match status" value="1"/>
</dbReference>
<dbReference type="GeneID" id="55969849"/>
<keyword evidence="12" id="KW-0732">Signal</keyword>
<dbReference type="PANTHER" id="PTHR11240">
    <property type="entry name" value="RIBONUCLEASE T2"/>
    <property type="match status" value="1"/>
</dbReference>
<keyword evidence="6" id="KW-1015">Disulfide bond</keyword>
<proteinExistence type="inferred from homology"/>
<dbReference type="InterPro" id="IPR033697">
    <property type="entry name" value="Ribonuclease_T2_eukaryotic"/>
</dbReference>
<evidence type="ECO:0000256" key="6">
    <source>
        <dbReference type="ARBA" id="ARBA00023157"/>
    </source>
</evidence>
<feature type="signal peptide" evidence="12">
    <location>
        <begin position="1"/>
        <end position="19"/>
    </location>
</feature>
<dbReference type="Gene3D" id="3.90.730.10">
    <property type="entry name" value="Ribonuclease T2-like"/>
    <property type="match status" value="1"/>
</dbReference>
<dbReference type="AlphaFoldDB" id="A0A9P4YMZ0"/>
<dbReference type="InterPro" id="IPR018188">
    <property type="entry name" value="RNase_T2_His_AS_1"/>
</dbReference>
<evidence type="ECO:0000256" key="2">
    <source>
        <dbReference type="ARBA" id="ARBA00012571"/>
    </source>
</evidence>
<accession>A0A9P4YMZ0</accession>
<dbReference type="EC" id="4.6.1.19" evidence="2"/>
<dbReference type="GO" id="GO:0016787">
    <property type="term" value="F:hydrolase activity"/>
    <property type="evidence" value="ECO:0007669"/>
    <property type="project" value="UniProtKB-KW"/>
</dbReference>
<evidence type="ECO:0000256" key="9">
    <source>
        <dbReference type="PIRSR" id="PIRSR633697-1"/>
    </source>
</evidence>
<feature type="active site" evidence="9">
    <location>
        <position position="133"/>
    </location>
</feature>
<dbReference type="RefSeq" id="XP_035318585.1">
    <property type="nucleotide sequence ID" value="XM_035465597.1"/>
</dbReference>
<evidence type="ECO:0000256" key="11">
    <source>
        <dbReference type="SAM" id="MobiDB-lite"/>
    </source>
</evidence>
<evidence type="ECO:0000313" key="13">
    <source>
        <dbReference type="EMBL" id="KAF4119933.1"/>
    </source>
</evidence>
<feature type="region of interest" description="Disordered" evidence="11">
    <location>
        <begin position="238"/>
        <end position="269"/>
    </location>
</feature>
<dbReference type="GO" id="GO:0006401">
    <property type="term" value="P:RNA catabolic process"/>
    <property type="evidence" value="ECO:0007669"/>
    <property type="project" value="TreeGrafter"/>
</dbReference>
<dbReference type="Proteomes" id="UP000749293">
    <property type="component" value="Unassembled WGS sequence"/>
</dbReference>
<dbReference type="PROSITE" id="PS00530">
    <property type="entry name" value="RNASE_T2_1"/>
    <property type="match status" value="1"/>
</dbReference>
<evidence type="ECO:0000313" key="14">
    <source>
        <dbReference type="Proteomes" id="UP000749293"/>
    </source>
</evidence>
<dbReference type="EMBL" id="JAANYQ010000020">
    <property type="protein sequence ID" value="KAF4119933.1"/>
    <property type="molecule type" value="Genomic_DNA"/>
</dbReference>
<sequence length="269" mass="29566">MLSLRTLAPLAALLATGTADLKACSGDLPFSCRNSTEIENTCCFVSSGLLAQTQFWDYDPSTGPSDSWTIHGLWPDYCDGSYPSSCDSSRTYSNISDILSAGGADETLSYMEKYWKDYQGDDESFWEHEWSKHGTCVSTLDPDCYTSYKPTEEVVDYFDRTVSLFKSLPTYDWLAAAGITPVSTKYSLDKIQSTLDKKHGATVVLRCEGDELNEVWYYFNVKGPLQTGKYEAIDPVGTSSSCPDSVNYTPKSGGGSGNSSSLRTSSYRA</sequence>
<dbReference type="GO" id="GO:0033897">
    <property type="term" value="F:ribonuclease T2 activity"/>
    <property type="evidence" value="ECO:0007669"/>
    <property type="project" value="UniProtKB-EC"/>
</dbReference>
<dbReference type="Pfam" id="PF00445">
    <property type="entry name" value="Ribonuclease_T2"/>
    <property type="match status" value="1"/>
</dbReference>
<gene>
    <name evidence="13" type="ORF">GMORB2_3621</name>
</gene>
<evidence type="ECO:0000256" key="7">
    <source>
        <dbReference type="ARBA" id="ARBA00023180"/>
    </source>
</evidence>
<feature type="compositionally biased region" description="Polar residues" evidence="11">
    <location>
        <begin position="238"/>
        <end position="250"/>
    </location>
</feature>
<dbReference type="GO" id="GO:0003723">
    <property type="term" value="F:RNA binding"/>
    <property type="evidence" value="ECO:0007669"/>
    <property type="project" value="InterPro"/>
</dbReference>
<keyword evidence="3" id="KW-0540">Nuclease</keyword>
<dbReference type="OrthoDB" id="435754at2759"/>
<dbReference type="PROSITE" id="PS00531">
    <property type="entry name" value="RNASE_T2_2"/>
    <property type="match status" value="1"/>
</dbReference>
<feature type="chain" id="PRO_5040185795" description="ribonuclease T2" evidence="12">
    <location>
        <begin position="20"/>
        <end position="269"/>
    </location>
</feature>
<keyword evidence="7" id="KW-0325">Glycoprotein</keyword>
<comment type="similarity">
    <text evidence="1 10">Belongs to the RNase T2 family.</text>
</comment>
<feature type="active site" evidence="9">
    <location>
        <position position="129"/>
    </location>
</feature>
<dbReference type="InterPro" id="IPR033130">
    <property type="entry name" value="RNase_T2_His_AS_2"/>
</dbReference>
<feature type="active site" evidence="9">
    <location>
        <position position="71"/>
    </location>
</feature>
<evidence type="ECO:0000256" key="8">
    <source>
        <dbReference type="ARBA" id="ARBA00023239"/>
    </source>
</evidence>
<feature type="compositionally biased region" description="Low complexity" evidence="11">
    <location>
        <begin position="258"/>
        <end position="269"/>
    </location>
</feature>
<evidence type="ECO:0000256" key="12">
    <source>
        <dbReference type="SAM" id="SignalP"/>
    </source>
</evidence>
<organism evidence="13 14">
    <name type="scientific">Geosmithia morbida</name>
    <dbReference type="NCBI Taxonomy" id="1094350"/>
    <lineage>
        <taxon>Eukaryota</taxon>
        <taxon>Fungi</taxon>
        <taxon>Dikarya</taxon>
        <taxon>Ascomycota</taxon>
        <taxon>Pezizomycotina</taxon>
        <taxon>Sordariomycetes</taxon>
        <taxon>Hypocreomycetidae</taxon>
        <taxon>Hypocreales</taxon>
        <taxon>Bionectriaceae</taxon>
        <taxon>Geosmithia</taxon>
    </lineage>
</organism>
<dbReference type="GO" id="GO:0005576">
    <property type="term" value="C:extracellular region"/>
    <property type="evidence" value="ECO:0007669"/>
    <property type="project" value="TreeGrafter"/>
</dbReference>
<reference evidence="13" key="1">
    <citation type="submission" date="2020-03" db="EMBL/GenBank/DDBJ databases">
        <title>Site-based positive gene gene selection in Geosmithia morbida across the United States reveals a broad range of putative effectors and factors for local host and environmental adapation.</title>
        <authorList>
            <person name="Onufrak A."/>
            <person name="Murdoch R.W."/>
            <person name="Gazis R."/>
            <person name="Huff M."/>
            <person name="Staton M."/>
            <person name="Klingeman W."/>
            <person name="Hadziabdic D."/>
        </authorList>
    </citation>
    <scope>NUCLEOTIDE SEQUENCE</scope>
    <source>
        <strain evidence="13">1262</strain>
    </source>
</reference>
<evidence type="ECO:0000256" key="10">
    <source>
        <dbReference type="RuleBase" id="RU004328"/>
    </source>
</evidence>
<evidence type="ECO:0000256" key="5">
    <source>
        <dbReference type="ARBA" id="ARBA00022801"/>
    </source>
</evidence>
<name>A0A9P4YMZ0_9HYPO</name>
<dbReference type="FunFam" id="3.90.730.10:FF:000004">
    <property type="entry name" value="Ribonuclease T2-like"/>
    <property type="match status" value="1"/>
</dbReference>
<evidence type="ECO:0000256" key="1">
    <source>
        <dbReference type="ARBA" id="ARBA00007469"/>
    </source>
</evidence>
<keyword evidence="5" id="KW-0378">Hydrolase</keyword>
<dbReference type="InterPro" id="IPR036430">
    <property type="entry name" value="RNase_T2-like_sf"/>
</dbReference>
<keyword evidence="4" id="KW-0255">Endonuclease</keyword>
<comment type="caution">
    <text evidence="13">The sequence shown here is derived from an EMBL/GenBank/DDBJ whole genome shotgun (WGS) entry which is preliminary data.</text>
</comment>
<keyword evidence="8" id="KW-0456">Lyase</keyword>
<keyword evidence="14" id="KW-1185">Reference proteome</keyword>